<keyword evidence="4 7" id="KW-0812">Transmembrane</keyword>
<evidence type="ECO:0000256" key="3">
    <source>
        <dbReference type="ARBA" id="ARBA00022448"/>
    </source>
</evidence>
<keyword evidence="5 7" id="KW-1133">Transmembrane helix</keyword>
<comment type="similarity">
    <text evidence="2">Belongs to the nucleotide-sugar transporter family. SLC35B subfamily.</text>
</comment>
<gene>
    <name evidence="8" type="ORF">GCK32_005724</name>
</gene>
<dbReference type="PANTHER" id="PTHR10778">
    <property type="entry name" value="SOLUTE CARRIER FAMILY 35 MEMBER B"/>
    <property type="match status" value="1"/>
</dbReference>
<evidence type="ECO:0000256" key="2">
    <source>
        <dbReference type="ARBA" id="ARBA00010694"/>
    </source>
</evidence>
<dbReference type="GO" id="GO:0005789">
    <property type="term" value="C:endoplasmic reticulum membrane"/>
    <property type="evidence" value="ECO:0007669"/>
    <property type="project" value="TreeGrafter"/>
</dbReference>
<feature type="transmembrane region" description="Helical" evidence="7">
    <location>
        <begin position="64"/>
        <end position="82"/>
    </location>
</feature>
<evidence type="ECO:0000256" key="1">
    <source>
        <dbReference type="ARBA" id="ARBA00004141"/>
    </source>
</evidence>
<protein>
    <submittedName>
        <fullName evidence="8">UDP-xylose and UDP-N-acetylglucosamine transporter</fullName>
    </submittedName>
</protein>
<feature type="transmembrane region" description="Helical" evidence="7">
    <location>
        <begin position="88"/>
        <end position="108"/>
    </location>
</feature>
<keyword evidence="9" id="KW-1185">Reference proteome</keyword>
<evidence type="ECO:0000256" key="7">
    <source>
        <dbReference type="SAM" id="Phobius"/>
    </source>
</evidence>
<dbReference type="GO" id="GO:0000139">
    <property type="term" value="C:Golgi membrane"/>
    <property type="evidence" value="ECO:0007669"/>
    <property type="project" value="TreeGrafter"/>
</dbReference>
<accession>A0AAN8ITD3</accession>
<feature type="transmembrane region" description="Helical" evidence="7">
    <location>
        <begin position="31"/>
        <end position="52"/>
    </location>
</feature>
<evidence type="ECO:0000256" key="4">
    <source>
        <dbReference type="ARBA" id="ARBA00022692"/>
    </source>
</evidence>
<dbReference type="InterPro" id="IPR013657">
    <property type="entry name" value="SCL35B1-4/HUT1"/>
</dbReference>
<evidence type="ECO:0000256" key="6">
    <source>
        <dbReference type="ARBA" id="ARBA00023136"/>
    </source>
</evidence>
<proteinExistence type="inferred from homology"/>
<reference evidence="8 9" key="1">
    <citation type="submission" date="2019-10" db="EMBL/GenBank/DDBJ databases">
        <title>Assembly and Annotation for the nematode Trichostrongylus colubriformis.</title>
        <authorList>
            <person name="Martin J."/>
        </authorList>
    </citation>
    <scope>NUCLEOTIDE SEQUENCE [LARGE SCALE GENOMIC DNA]</scope>
    <source>
        <strain evidence="8">G859</strain>
        <tissue evidence="8">Whole worm</tissue>
    </source>
</reference>
<dbReference type="EMBL" id="WIXE01001036">
    <property type="protein sequence ID" value="KAK5986069.1"/>
    <property type="molecule type" value="Genomic_DNA"/>
</dbReference>
<dbReference type="Proteomes" id="UP001331761">
    <property type="component" value="Unassembled WGS sequence"/>
</dbReference>
<evidence type="ECO:0000256" key="5">
    <source>
        <dbReference type="ARBA" id="ARBA00022989"/>
    </source>
</evidence>
<name>A0AAN8ITD3_TRICO</name>
<organism evidence="8 9">
    <name type="scientific">Trichostrongylus colubriformis</name>
    <name type="common">Black scour worm</name>
    <dbReference type="NCBI Taxonomy" id="6319"/>
    <lineage>
        <taxon>Eukaryota</taxon>
        <taxon>Metazoa</taxon>
        <taxon>Ecdysozoa</taxon>
        <taxon>Nematoda</taxon>
        <taxon>Chromadorea</taxon>
        <taxon>Rhabditida</taxon>
        <taxon>Rhabditina</taxon>
        <taxon>Rhabditomorpha</taxon>
        <taxon>Strongyloidea</taxon>
        <taxon>Trichostrongylidae</taxon>
        <taxon>Trichostrongylus</taxon>
    </lineage>
</organism>
<comment type="subcellular location">
    <subcellularLocation>
        <location evidence="1">Membrane</location>
        <topology evidence="1">Multi-pass membrane protein</topology>
    </subcellularLocation>
</comment>
<dbReference type="AlphaFoldDB" id="A0AAN8ITD3"/>
<dbReference type="GO" id="GO:0005462">
    <property type="term" value="F:UDP-N-acetylglucosamine transmembrane transporter activity"/>
    <property type="evidence" value="ECO:0007669"/>
    <property type="project" value="TreeGrafter"/>
</dbReference>
<keyword evidence="6 7" id="KW-0472">Membrane</keyword>
<dbReference type="GO" id="GO:0005464">
    <property type="term" value="F:UDP-xylose transmembrane transporter activity"/>
    <property type="evidence" value="ECO:0007669"/>
    <property type="project" value="TreeGrafter"/>
</dbReference>
<evidence type="ECO:0000313" key="8">
    <source>
        <dbReference type="EMBL" id="KAK5986069.1"/>
    </source>
</evidence>
<dbReference type="PANTHER" id="PTHR10778:SF16">
    <property type="entry name" value="UAA TRANSPORTER"/>
    <property type="match status" value="1"/>
</dbReference>
<dbReference type="Pfam" id="PF08449">
    <property type="entry name" value="UAA"/>
    <property type="match status" value="1"/>
</dbReference>
<keyword evidence="3" id="KW-0813">Transport</keyword>
<comment type="caution">
    <text evidence="8">The sequence shown here is derived from an EMBL/GenBank/DDBJ whole genome shotgun (WGS) entry which is preliminary data.</text>
</comment>
<feature type="transmembrane region" description="Helical" evidence="7">
    <location>
        <begin position="120"/>
        <end position="138"/>
    </location>
</feature>
<feature type="transmembrane region" description="Helical" evidence="7">
    <location>
        <begin position="237"/>
        <end position="255"/>
    </location>
</feature>
<sequence length="312" mass="34781">MLAQAIAGTLTGCIGCQAGVEMLQREVKNSLNLLTLATCVFVSLEGLVFHSKMFTVRQAIPTRVYLKIVVIFFVVNLCNNYAIKCDIYFPLFIIFKSGSLLANIILGFTLRNRFYTRKQIASVIAVTCGIIIFTLASYNPSAYPKTSDSVRFFSIQPFFTGIFLLTAALLLSAYLGVCQEDMYGTYGKHAKESMFMVHFLSIPAYALLGNEITDAFHATNITPPLSIFGYDLLLPRAWAYILGICVLQYICINNVYRLTALTTSLNVTMVITLRKFLSLFVSFVVFNNSFNILHFVGATFVFLGSLMFSNIV</sequence>
<feature type="transmembrane region" description="Helical" evidence="7">
    <location>
        <begin position="197"/>
        <end position="217"/>
    </location>
</feature>
<feature type="transmembrane region" description="Helical" evidence="7">
    <location>
        <begin position="158"/>
        <end position="177"/>
    </location>
</feature>
<evidence type="ECO:0000313" key="9">
    <source>
        <dbReference type="Proteomes" id="UP001331761"/>
    </source>
</evidence>